<dbReference type="Gene3D" id="2.130.10.10">
    <property type="entry name" value="YVTN repeat-like/Quinoprotein amine dehydrogenase"/>
    <property type="match status" value="1"/>
</dbReference>
<dbReference type="Proteomes" id="UP000423396">
    <property type="component" value="Chromosome"/>
</dbReference>
<dbReference type="InterPro" id="IPR002372">
    <property type="entry name" value="PQQ_rpt_dom"/>
</dbReference>
<dbReference type="OrthoDB" id="145878at2157"/>
<dbReference type="InterPro" id="IPR015943">
    <property type="entry name" value="WD40/YVTN_repeat-like_dom_sf"/>
</dbReference>
<dbReference type="InterPro" id="IPR011047">
    <property type="entry name" value="Quinoprotein_ADH-like_sf"/>
</dbReference>
<organism evidence="2 3">
    <name type="scientific">Stygiolobus azoricus</name>
    <dbReference type="NCBI Taxonomy" id="41675"/>
    <lineage>
        <taxon>Archaea</taxon>
        <taxon>Thermoproteota</taxon>
        <taxon>Thermoprotei</taxon>
        <taxon>Sulfolobales</taxon>
        <taxon>Sulfolobaceae</taxon>
        <taxon>Stygiolobus</taxon>
    </lineage>
</organism>
<dbReference type="PANTHER" id="PTHR34512">
    <property type="entry name" value="CELL SURFACE PROTEIN"/>
    <property type="match status" value="1"/>
</dbReference>
<reference evidence="2 3" key="1">
    <citation type="submission" date="2019-10" db="EMBL/GenBank/DDBJ databases">
        <title>Genome Sequences from Six Type Strain Members of the Archaeal Family Sulfolobaceae: Acidianus ambivalens, Acidianus infernus, Metallosphaera prunae, Stygiolobus azoricus, Sulfolobus metallicus, and Sulfurisphaera ohwakuensis.</title>
        <authorList>
            <person name="Counts J.A."/>
            <person name="Kelly R.M."/>
        </authorList>
    </citation>
    <scope>NUCLEOTIDE SEQUENCE [LARGE SCALE GENOMIC DNA]</scope>
    <source>
        <strain evidence="2 3">FC6</strain>
    </source>
</reference>
<proteinExistence type="predicted"/>
<dbReference type="PANTHER" id="PTHR34512:SF30">
    <property type="entry name" value="OUTER MEMBRANE PROTEIN ASSEMBLY FACTOR BAMB"/>
    <property type="match status" value="1"/>
</dbReference>
<protein>
    <submittedName>
        <fullName evidence="2">PQQ-binding-like beta-propeller repeat protein</fullName>
    </submittedName>
</protein>
<evidence type="ECO:0000259" key="1">
    <source>
        <dbReference type="Pfam" id="PF13360"/>
    </source>
</evidence>
<dbReference type="SMART" id="SM00564">
    <property type="entry name" value="PQQ"/>
    <property type="match status" value="6"/>
</dbReference>
<evidence type="ECO:0000313" key="3">
    <source>
        <dbReference type="Proteomes" id="UP000423396"/>
    </source>
</evidence>
<dbReference type="KEGG" id="sazo:D1868_06330"/>
<dbReference type="Pfam" id="PF13360">
    <property type="entry name" value="PQQ_2"/>
    <property type="match status" value="1"/>
</dbReference>
<dbReference type="EMBL" id="CP045483">
    <property type="protein sequence ID" value="QGR20521.1"/>
    <property type="molecule type" value="Genomic_DNA"/>
</dbReference>
<name>A0A650CRP2_9CREN</name>
<dbReference type="SUPFAM" id="SSF50998">
    <property type="entry name" value="Quinoprotein alcohol dehydrogenase-like"/>
    <property type="match status" value="1"/>
</dbReference>
<accession>A0A650CRP2</accession>
<gene>
    <name evidence="2" type="ORF">D1868_06330</name>
</gene>
<feature type="domain" description="Pyrrolo-quinoline quinone repeat" evidence="1">
    <location>
        <begin position="111"/>
        <end position="235"/>
    </location>
</feature>
<dbReference type="InterPro" id="IPR018391">
    <property type="entry name" value="PQQ_b-propeller_rpt"/>
</dbReference>
<dbReference type="AlphaFoldDB" id="A0A650CRP2"/>
<sequence length="387" mass="42101">MFEGGPQHIYYVPIKTGYFMLNVTGAIVVPPTIYGDLMYVVTSGVMNMTTGEMNELMGCLFAINISNGQVVWVDKFPNQIMTTPLVYNNEVIIGLGNACFLNATVRGTGENAVIAVNATSGEVIWNYTTLGEDMPTPVIYRGMVIEANGNGEAFALNADNGKLVWQKYFGSYDSMSSPLLVGNIIYFGTANPYVFWAIDADNGTIIWDYNFSTTGLTLGGLDDSSPAYYDGIVVTSYTVHISNTIMSDFLVAFNASNGRMLWYLNEGNAPIPRYLESPPPVIYNGIVYHDSPAGILYAVNVTNGKVIWEFLTGPTVSNVDIVYNSYILIQSREGTLYVLKLNGHMVKSVLTPVIPGPGNLLVTRNSVIMVGLNGIIDVIPIYALIGS</sequence>
<keyword evidence="3" id="KW-1185">Reference proteome</keyword>
<evidence type="ECO:0000313" key="2">
    <source>
        <dbReference type="EMBL" id="QGR20521.1"/>
    </source>
</evidence>